<accession>A0A7S0LDA2</accession>
<dbReference type="GO" id="GO:0046923">
    <property type="term" value="F:ER retention sequence binding"/>
    <property type="evidence" value="ECO:0007669"/>
    <property type="project" value="InterPro"/>
</dbReference>
<organism evidence="12">
    <name type="scientific">Coccolithus braarudii</name>
    <dbReference type="NCBI Taxonomy" id="221442"/>
    <lineage>
        <taxon>Eukaryota</taxon>
        <taxon>Haptista</taxon>
        <taxon>Haptophyta</taxon>
        <taxon>Prymnesiophyceae</taxon>
        <taxon>Coccolithales</taxon>
        <taxon>Coccolithaceae</taxon>
        <taxon>Coccolithus</taxon>
    </lineage>
</organism>
<feature type="transmembrane region" description="Helical" evidence="11">
    <location>
        <begin position="12"/>
        <end position="29"/>
    </location>
</feature>
<evidence type="ECO:0000256" key="6">
    <source>
        <dbReference type="ARBA" id="ARBA00022892"/>
    </source>
</evidence>
<evidence type="ECO:0000256" key="2">
    <source>
        <dbReference type="ARBA" id="ARBA00010120"/>
    </source>
</evidence>
<feature type="transmembrane region" description="Helical" evidence="11">
    <location>
        <begin position="134"/>
        <end position="152"/>
    </location>
</feature>
<keyword evidence="7 11" id="KW-0653">Protein transport</keyword>
<keyword evidence="6" id="KW-0931">ER-Golgi transport</keyword>
<evidence type="ECO:0000256" key="9">
    <source>
        <dbReference type="ARBA" id="ARBA00023136"/>
    </source>
</evidence>
<feature type="transmembrane region" description="Helical" evidence="11">
    <location>
        <begin position="104"/>
        <end position="128"/>
    </location>
</feature>
<dbReference type="GO" id="GO:0015031">
    <property type="term" value="P:protein transport"/>
    <property type="evidence" value="ECO:0007669"/>
    <property type="project" value="UniProtKB-KW"/>
</dbReference>
<reference evidence="12" key="1">
    <citation type="submission" date="2021-01" db="EMBL/GenBank/DDBJ databases">
        <authorList>
            <person name="Corre E."/>
            <person name="Pelletier E."/>
            <person name="Niang G."/>
            <person name="Scheremetjew M."/>
            <person name="Finn R."/>
            <person name="Kale V."/>
            <person name="Holt S."/>
            <person name="Cochrane G."/>
            <person name="Meng A."/>
            <person name="Brown T."/>
            <person name="Cohen L."/>
        </authorList>
    </citation>
    <scope>NUCLEOTIDE SEQUENCE</scope>
    <source>
        <strain evidence="12">PLY182g</strain>
    </source>
</reference>
<keyword evidence="9 11" id="KW-0472">Membrane</keyword>
<evidence type="ECO:0000313" key="12">
    <source>
        <dbReference type="EMBL" id="CAD8606756.1"/>
    </source>
</evidence>
<keyword evidence="4 11" id="KW-0812">Transmembrane</keyword>
<evidence type="ECO:0000256" key="11">
    <source>
        <dbReference type="RuleBase" id="RU000634"/>
    </source>
</evidence>
<keyword evidence="10 11" id="KW-0675">Receptor</keyword>
<dbReference type="Pfam" id="PF00810">
    <property type="entry name" value="ER_lumen_recept"/>
    <property type="match status" value="1"/>
</dbReference>
<feature type="transmembrane region" description="Helical" evidence="11">
    <location>
        <begin position="63"/>
        <end position="83"/>
    </location>
</feature>
<sequence>MVSLAMNPFRLLGDFSHLLSFIVMFWKLFSSKSVAGVSLKTQEIYVMVFLARYVDIFWNTLSLYNSIMKVIFIASSIAIVYVIRFASPHKNTYDKEDDGFPHMYLVLPALLLGICVNQDTWAFSAAYSAFEMCWAFSIYLEAVAILPQLFMLQKQGGAESLTSHYILLLGMYRLFYLLNWIYRYMTEDNYMALIVWISGIVQTALYLDFFYTYINAKRERIDAPIELDAA</sequence>
<evidence type="ECO:0000256" key="4">
    <source>
        <dbReference type="ARBA" id="ARBA00022692"/>
    </source>
</evidence>
<evidence type="ECO:0000256" key="3">
    <source>
        <dbReference type="ARBA" id="ARBA00022448"/>
    </source>
</evidence>
<keyword evidence="3 11" id="KW-0813">Transport</keyword>
<name>A0A7S0LDA2_9EUKA</name>
<evidence type="ECO:0000256" key="1">
    <source>
        <dbReference type="ARBA" id="ARBA00004477"/>
    </source>
</evidence>
<evidence type="ECO:0000256" key="5">
    <source>
        <dbReference type="ARBA" id="ARBA00022824"/>
    </source>
</evidence>
<dbReference type="PRINTS" id="PR00660">
    <property type="entry name" value="ERLUMENR"/>
</dbReference>
<dbReference type="GO" id="GO:0005789">
    <property type="term" value="C:endoplasmic reticulum membrane"/>
    <property type="evidence" value="ECO:0007669"/>
    <property type="project" value="UniProtKB-SubCell"/>
</dbReference>
<protein>
    <recommendedName>
        <fullName evidence="11">ER lumen protein-retaining receptor</fullName>
    </recommendedName>
</protein>
<dbReference type="PROSITE" id="PS00952">
    <property type="entry name" value="ER_LUMEN_RECEPTOR_2"/>
    <property type="match status" value="1"/>
</dbReference>
<dbReference type="EMBL" id="HBEY01021050">
    <property type="protein sequence ID" value="CAD8606756.1"/>
    <property type="molecule type" value="Transcribed_RNA"/>
</dbReference>
<comment type="similarity">
    <text evidence="2 11">Belongs to the ERD2 family.</text>
</comment>
<keyword evidence="8 11" id="KW-1133">Transmembrane helix</keyword>
<keyword evidence="5 11" id="KW-0256">Endoplasmic reticulum</keyword>
<dbReference type="AlphaFoldDB" id="A0A7S0LDA2"/>
<dbReference type="GO" id="GO:0006621">
    <property type="term" value="P:protein retention in ER lumen"/>
    <property type="evidence" value="ECO:0007669"/>
    <property type="project" value="InterPro"/>
</dbReference>
<feature type="transmembrane region" description="Helical" evidence="11">
    <location>
        <begin position="164"/>
        <end position="184"/>
    </location>
</feature>
<evidence type="ECO:0000256" key="10">
    <source>
        <dbReference type="ARBA" id="ARBA00023170"/>
    </source>
</evidence>
<dbReference type="GO" id="GO:0016192">
    <property type="term" value="P:vesicle-mediated transport"/>
    <property type="evidence" value="ECO:0007669"/>
    <property type="project" value="UniProtKB-KW"/>
</dbReference>
<comment type="subcellular location">
    <subcellularLocation>
        <location evidence="1 11">Endoplasmic reticulum membrane</location>
        <topology evidence="1 11">Multi-pass membrane protein</topology>
    </subcellularLocation>
</comment>
<dbReference type="PANTHER" id="PTHR10585">
    <property type="entry name" value="ER LUMEN PROTEIN RETAINING RECEPTOR"/>
    <property type="match status" value="1"/>
</dbReference>
<dbReference type="InterPro" id="IPR000133">
    <property type="entry name" value="ER_ret_rcpt"/>
</dbReference>
<feature type="transmembrane region" description="Helical" evidence="11">
    <location>
        <begin position="190"/>
        <end position="211"/>
    </location>
</feature>
<evidence type="ECO:0000256" key="7">
    <source>
        <dbReference type="ARBA" id="ARBA00022927"/>
    </source>
</evidence>
<evidence type="ECO:0000256" key="8">
    <source>
        <dbReference type="ARBA" id="ARBA00022989"/>
    </source>
</evidence>
<gene>
    <name evidence="12" type="ORF">CPEL01642_LOCUS10091</name>
</gene>
<proteinExistence type="inferred from homology"/>